<dbReference type="RefSeq" id="XP_056770740.1">
    <property type="nucleotide sequence ID" value="XM_056906633.1"/>
</dbReference>
<feature type="domain" description="SRR1-like" evidence="2">
    <location>
        <begin position="140"/>
        <end position="291"/>
    </location>
</feature>
<dbReference type="Pfam" id="PF07985">
    <property type="entry name" value="SRR1"/>
    <property type="match status" value="1"/>
</dbReference>
<name>A0AAD6CEQ4_9EURO</name>
<feature type="compositionally biased region" description="Basic residues" evidence="1">
    <location>
        <begin position="1"/>
        <end position="10"/>
    </location>
</feature>
<keyword evidence="4" id="KW-1185">Reference proteome</keyword>
<evidence type="ECO:0000313" key="4">
    <source>
        <dbReference type="Proteomes" id="UP001213681"/>
    </source>
</evidence>
<feature type="region of interest" description="Disordered" evidence="1">
    <location>
        <begin position="1"/>
        <end position="87"/>
    </location>
</feature>
<sequence>MPHTSRKKRTTATTQKRLQVTDDDSWTHVTSSTNVRRVLRGTRAKPSEQDSQLNSPVQAQDQNQEQDLSKANPGDVEPVLGPAEAPGRLTLEELQAQYRGYRERWVSSETWKRLEGQLGARITERASMTAAEAEDGTGTAQNTGPVDAIVCVGLGSPSGFLRGGWVDRRSVSMYQLAALETIAQRVSRSLHHSLYTLSIPCHSQAKLIFYAVCTPSTPIQIYAQDPVFNALDKSLLSSLHIDVITHPTAFTLITPRTLLFCPGAERKHLEQLLPSNPCMVFGGPLEDTESDVIQGFAGRVGSVVLVPFEVCEYAFWKTRLYFRDESKGEEVRDGRVEVV</sequence>
<comment type="caution">
    <text evidence="3">The sequence shown here is derived from an EMBL/GenBank/DDBJ whole genome shotgun (WGS) entry which is preliminary data.</text>
</comment>
<organism evidence="3 4">
    <name type="scientific">Penicillium daleae</name>
    <dbReference type="NCBI Taxonomy" id="63821"/>
    <lineage>
        <taxon>Eukaryota</taxon>
        <taxon>Fungi</taxon>
        <taxon>Dikarya</taxon>
        <taxon>Ascomycota</taxon>
        <taxon>Pezizomycotina</taxon>
        <taxon>Eurotiomycetes</taxon>
        <taxon>Eurotiomycetidae</taxon>
        <taxon>Eurotiales</taxon>
        <taxon>Aspergillaceae</taxon>
        <taxon>Penicillium</taxon>
    </lineage>
</organism>
<protein>
    <recommendedName>
        <fullName evidence="2">SRR1-like domain-containing protein</fullName>
    </recommendedName>
</protein>
<dbReference type="PANTHER" id="PTHR42080">
    <property type="entry name" value="SRR1 DOMAIN-CONTAINING PROTEIN"/>
    <property type="match status" value="1"/>
</dbReference>
<dbReference type="PANTHER" id="PTHR42080:SF1">
    <property type="entry name" value="SRR1-LIKE DOMAIN-CONTAINING PROTEIN"/>
    <property type="match status" value="1"/>
</dbReference>
<proteinExistence type="predicted"/>
<reference evidence="3" key="2">
    <citation type="journal article" date="2023" name="IMA Fungus">
        <title>Comparative genomic study of the Penicillium genus elucidates a diverse pangenome and 15 lateral gene transfer events.</title>
        <authorList>
            <person name="Petersen C."/>
            <person name="Sorensen T."/>
            <person name="Nielsen M.R."/>
            <person name="Sondergaard T.E."/>
            <person name="Sorensen J.L."/>
            <person name="Fitzpatrick D.A."/>
            <person name="Frisvad J.C."/>
            <person name="Nielsen K.L."/>
        </authorList>
    </citation>
    <scope>NUCLEOTIDE SEQUENCE</scope>
    <source>
        <strain evidence="3">IBT 16125</strain>
    </source>
</reference>
<feature type="compositionally biased region" description="Polar residues" evidence="1">
    <location>
        <begin position="49"/>
        <end position="66"/>
    </location>
</feature>
<evidence type="ECO:0000256" key="1">
    <source>
        <dbReference type="SAM" id="MobiDB-lite"/>
    </source>
</evidence>
<accession>A0AAD6CEQ4</accession>
<reference evidence="3" key="1">
    <citation type="submission" date="2022-12" db="EMBL/GenBank/DDBJ databases">
        <authorList>
            <person name="Petersen C."/>
        </authorList>
    </citation>
    <scope>NUCLEOTIDE SEQUENCE</scope>
    <source>
        <strain evidence="3">IBT 16125</strain>
    </source>
</reference>
<dbReference type="GeneID" id="81596876"/>
<evidence type="ECO:0000259" key="2">
    <source>
        <dbReference type="Pfam" id="PF07985"/>
    </source>
</evidence>
<gene>
    <name evidence="3" type="ORF">N7458_003250</name>
</gene>
<dbReference type="EMBL" id="JAPVEA010000002">
    <property type="protein sequence ID" value="KAJ5461698.1"/>
    <property type="molecule type" value="Genomic_DNA"/>
</dbReference>
<evidence type="ECO:0000313" key="3">
    <source>
        <dbReference type="EMBL" id="KAJ5461698.1"/>
    </source>
</evidence>
<dbReference type="AlphaFoldDB" id="A0AAD6CEQ4"/>
<dbReference type="Proteomes" id="UP001213681">
    <property type="component" value="Unassembled WGS sequence"/>
</dbReference>
<dbReference type="InterPro" id="IPR012942">
    <property type="entry name" value="SRR1-like"/>
</dbReference>